<feature type="compositionally biased region" description="Basic and acidic residues" evidence="1">
    <location>
        <begin position="49"/>
        <end position="63"/>
    </location>
</feature>
<organism evidence="2 3">
    <name type="scientific">Amborella trichopoda</name>
    <dbReference type="NCBI Taxonomy" id="13333"/>
    <lineage>
        <taxon>Eukaryota</taxon>
        <taxon>Viridiplantae</taxon>
        <taxon>Streptophyta</taxon>
        <taxon>Embryophyta</taxon>
        <taxon>Tracheophyta</taxon>
        <taxon>Spermatophyta</taxon>
        <taxon>Magnoliopsida</taxon>
        <taxon>Amborellales</taxon>
        <taxon>Amborellaceae</taxon>
        <taxon>Amborella</taxon>
    </lineage>
</organism>
<keyword evidence="3" id="KW-1185">Reference proteome</keyword>
<feature type="region of interest" description="Disordered" evidence="1">
    <location>
        <begin position="1"/>
        <end position="63"/>
    </location>
</feature>
<feature type="compositionally biased region" description="Basic residues" evidence="1">
    <location>
        <begin position="18"/>
        <end position="30"/>
    </location>
</feature>
<dbReference type="AlphaFoldDB" id="W1NLY3"/>
<gene>
    <name evidence="2" type="ORF">AMTR_s00254p00018400</name>
</gene>
<accession>W1NLY3</accession>
<protein>
    <submittedName>
        <fullName evidence="2">Uncharacterized protein</fullName>
    </submittedName>
</protein>
<evidence type="ECO:0000313" key="2">
    <source>
        <dbReference type="EMBL" id="ERM96872.1"/>
    </source>
</evidence>
<proteinExistence type="predicted"/>
<dbReference type="EMBL" id="KI396671">
    <property type="protein sequence ID" value="ERM96872.1"/>
    <property type="molecule type" value="Genomic_DNA"/>
</dbReference>
<sequence length="63" mass="7323">MDPRQRSGTAIWKTVNKSIKKKRRIQKRRSGTAIWKMVNGSSLENGKWIQEDPRRRGAGSKKE</sequence>
<name>W1NLY3_AMBTC</name>
<evidence type="ECO:0000313" key="3">
    <source>
        <dbReference type="Proteomes" id="UP000017836"/>
    </source>
</evidence>
<dbReference type="Gramene" id="ERM96872">
    <property type="protein sequence ID" value="ERM96872"/>
    <property type="gene ID" value="AMTR_s00254p00018400"/>
</dbReference>
<reference evidence="3" key="1">
    <citation type="journal article" date="2013" name="Science">
        <title>The Amborella genome and the evolution of flowering plants.</title>
        <authorList>
            <consortium name="Amborella Genome Project"/>
        </authorList>
    </citation>
    <scope>NUCLEOTIDE SEQUENCE [LARGE SCALE GENOMIC DNA]</scope>
</reference>
<dbReference type="HOGENOM" id="CLU_2888778_0_0_1"/>
<dbReference type="Proteomes" id="UP000017836">
    <property type="component" value="Unassembled WGS sequence"/>
</dbReference>
<evidence type="ECO:0000256" key="1">
    <source>
        <dbReference type="SAM" id="MobiDB-lite"/>
    </source>
</evidence>